<organism evidence="2 3">
    <name type="scientific">Streptoalloteichus hindustanus</name>
    <dbReference type="NCBI Taxonomy" id="2017"/>
    <lineage>
        <taxon>Bacteria</taxon>
        <taxon>Bacillati</taxon>
        <taxon>Actinomycetota</taxon>
        <taxon>Actinomycetes</taxon>
        <taxon>Pseudonocardiales</taxon>
        <taxon>Pseudonocardiaceae</taxon>
        <taxon>Streptoalloteichus</taxon>
    </lineage>
</organism>
<keyword evidence="3" id="KW-1185">Reference proteome</keyword>
<keyword evidence="1" id="KW-1133">Transmembrane helix</keyword>
<dbReference type="InterPro" id="IPR025597">
    <property type="entry name" value="DUF4345"/>
</dbReference>
<feature type="transmembrane region" description="Helical" evidence="1">
    <location>
        <begin position="47"/>
        <end position="65"/>
    </location>
</feature>
<feature type="transmembrane region" description="Helical" evidence="1">
    <location>
        <begin position="77"/>
        <end position="95"/>
    </location>
</feature>
<proteinExistence type="predicted"/>
<evidence type="ECO:0000256" key="1">
    <source>
        <dbReference type="SAM" id="Phobius"/>
    </source>
</evidence>
<gene>
    <name evidence="2" type="ORF">SAMN05444320_10554</name>
</gene>
<dbReference type="RefSeq" id="WP_159447743.1">
    <property type="nucleotide sequence ID" value="NZ_FQVN01000005.1"/>
</dbReference>
<reference evidence="2 3" key="1">
    <citation type="submission" date="2016-11" db="EMBL/GenBank/DDBJ databases">
        <authorList>
            <person name="Jaros S."/>
            <person name="Januszkiewicz K."/>
            <person name="Wedrychowicz H."/>
        </authorList>
    </citation>
    <scope>NUCLEOTIDE SEQUENCE [LARGE SCALE GENOMIC DNA]</scope>
    <source>
        <strain evidence="2 3">DSM 44523</strain>
    </source>
</reference>
<evidence type="ECO:0008006" key="4">
    <source>
        <dbReference type="Google" id="ProtNLM"/>
    </source>
</evidence>
<keyword evidence="1" id="KW-0812">Transmembrane</keyword>
<dbReference type="EMBL" id="FQVN01000005">
    <property type="protein sequence ID" value="SHF80560.1"/>
    <property type="molecule type" value="Genomic_DNA"/>
</dbReference>
<evidence type="ECO:0000313" key="3">
    <source>
        <dbReference type="Proteomes" id="UP000184501"/>
    </source>
</evidence>
<keyword evidence="1" id="KW-0472">Membrane</keyword>
<dbReference type="Proteomes" id="UP000184501">
    <property type="component" value="Unassembled WGS sequence"/>
</dbReference>
<dbReference type="AlphaFoldDB" id="A0A1M5EN81"/>
<dbReference type="STRING" id="2017.SAMN05444320_10554"/>
<evidence type="ECO:0000313" key="2">
    <source>
        <dbReference type="EMBL" id="SHF80560.1"/>
    </source>
</evidence>
<accession>A0A1M5EN81</accession>
<feature type="transmembrane region" description="Helical" evidence="1">
    <location>
        <begin position="101"/>
        <end position="120"/>
    </location>
</feature>
<name>A0A1M5EN81_STRHI</name>
<dbReference type="Pfam" id="PF14248">
    <property type="entry name" value="DUF4345"/>
    <property type="match status" value="1"/>
</dbReference>
<protein>
    <recommendedName>
        <fullName evidence="4">DUF4345 domain-containing protein</fullName>
    </recommendedName>
</protein>
<dbReference type="OrthoDB" id="3693039at2"/>
<sequence>MSSRRALQVFLALFGLFAVGSGAADIVVGPSLLPEPIQASVNVDNHYRFFASLWLSLGVVVLWAVPRVEHATSAVRAVFAAFFLGGVARLVSLLAVGAPHALLVAFTIAELVFPPVIILWQNQVARSAAITRAKAALSTGDRP</sequence>